<dbReference type="CDD" id="cd06759">
    <property type="entry name" value="PDZ3_PDZD2-PDZ1_hPro-IL-16-like"/>
    <property type="match status" value="1"/>
</dbReference>
<dbReference type="STRING" id="283909.R7TGM8"/>
<gene>
    <name evidence="2" type="ORF">CAPTEDRAFT_166827</name>
</gene>
<dbReference type="PANTHER" id="PTHR11324">
    <property type="entry name" value="IL16-RELATED"/>
    <property type="match status" value="1"/>
</dbReference>
<organism evidence="2">
    <name type="scientific">Capitella teleta</name>
    <name type="common">Polychaete worm</name>
    <dbReference type="NCBI Taxonomy" id="283909"/>
    <lineage>
        <taxon>Eukaryota</taxon>
        <taxon>Metazoa</taxon>
        <taxon>Spiralia</taxon>
        <taxon>Lophotrochozoa</taxon>
        <taxon>Annelida</taxon>
        <taxon>Polychaeta</taxon>
        <taxon>Sedentaria</taxon>
        <taxon>Scolecida</taxon>
        <taxon>Capitellidae</taxon>
        <taxon>Capitella</taxon>
    </lineage>
</organism>
<feature type="domain" description="PDZ" evidence="1">
    <location>
        <begin position="125"/>
        <end position="209"/>
    </location>
</feature>
<dbReference type="AlphaFoldDB" id="R7TGM8"/>
<evidence type="ECO:0000313" key="2">
    <source>
        <dbReference type="EMBL" id="ELT92652.1"/>
    </source>
</evidence>
<dbReference type="SMART" id="SM00228">
    <property type="entry name" value="PDZ"/>
    <property type="match status" value="2"/>
</dbReference>
<accession>R7TGM8</accession>
<dbReference type="Gene3D" id="2.30.42.10">
    <property type="match status" value="2"/>
</dbReference>
<dbReference type="OrthoDB" id="42382at2759"/>
<dbReference type="CDD" id="cd06763">
    <property type="entry name" value="PDZ7_PDZD2-PDZ4_hPro-IL-16-like"/>
    <property type="match status" value="1"/>
</dbReference>
<dbReference type="SUPFAM" id="SSF50156">
    <property type="entry name" value="PDZ domain-like"/>
    <property type="match status" value="2"/>
</dbReference>
<dbReference type="Pfam" id="PF00595">
    <property type="entry name" value="PDZ"/>
    <property type="match status" value="2"/>
</dbReference>
<dbReference type="EMBL" id="KB310053">
    <property type="protein sequence ID" value="ELT92652.1"/>
    <property type="molecule type" value="Genomic_DNA"/>
</dbReference>
<dbReference type="EMBL" id="AMQN01013234">
    <property type="status" value="NOT_ANNOTATED_CDS"/>
    <property type="molecule type" value="Genomic_DNA"/>
</dbReference>
<proteinExistence type="predicted"/>
<feature type="domain" description="PDZ" evidence="1">
    <location>
        <begin position="13"/>
        <end position="87"/>
    </location>
</feature>
<reference evidence="2 4" key="2">
    <citation type="journal article" date="2013" name="Nature">
        <title>Insights into bilaterian evolution from three spiralian genomes.</title>
        <authorList>
            <person name="Simakov O."/>
            <person name="Marletaz F."/>
            <person name="Cho S.J."/>
            <person name="Edsinger-Gonzales E."/>
            <person name="Havlak P."/>
            <person name="Hellsten U."/>
            <person name="Kuo D.H."/>
            <person name="Larsson T."/>
            <person name="Lv J."/>
            <person name="Arendt D."/>
            <person name="Savage R."/>
            <person name="Osoegawa K."/>
            <person name="de Jong P."/>
            <person name="Grimwood J."/>
            <person name="Chapman J.A."/>
            <person name="Shapiro H."/>
            <person name="Aerts A."/>
            <person name="Otillar R.P."/>
            <person name="Terry A.Y."/>
            <person name="Boore J.L."/>
            <person name="Grigoriev I.V."/>
            <person name="Lindberg D.R."/>
            <person name="Seaver E.C."/>
            <person name="Weisblat D.A."/>
            <person name="Putnam N.H."/>
            <person name="Rokhsar D.S."/>
        </authorList>
    </citation>
    <scope>NUCLEOTIDE SEQUENCE</scope>
    <source>
        <strain evidence="2 4">I ESC-2004</strain>
    </source>
</reference>
<dbReference type="InterPro" id="IPR036034">
    <property type="entry name" value="PDZ_sf"/>
</dbReference>
<name>R7TGM8_CAPTE</name>
<keyword evidence="4" id="KW-1185">Reference proteome</keyword>
<evidence type="ECO:0000259" key="1">
    <source>
        <dbReference type="PROSITE" id="PS50106"/>
    </source>
</evidence>
<reference evidence="3" key="3">
    <citation type="submission" date="2015-06" db="UniProtKB">
        <authorList>
            <consortium name="EnsemblMetazoa"/>
        </authorList>
    </citation>
    <scope>IDENTIFICATION</scope>
</reference>
<dbReference type="Proteomes" id="UP000014760">
    <property type="component" value="Unassembled WGS sequence"/>
</dbReference>
<evidence type="ECO:0000313" key="3">
    <source>
        <dbReference type="EnsemblMetazoa" id="CapteP166827"/>
    </source>
</evidence>
<dbReference type="HOGENOM" id="CLU_079253_1_0_1"/>
<dbReference type="OMA" id="NHDVANW"/>
<dbReference type="PROSITE" id="PS50106">
    <property type="entry name" value="PDZ"/>
    <property type="match status" value="2"/>
</dbReference>
<reference evidence="4" key="1">
    <citation type="submission" date="2012-12" db="EMBL/GenBank/DDBJ databases">
        <authorList>
            <person name="Hellsten U."/>
            <person name="Grimwood J."/>
            <person name="Chapman J.A."/>
            <person name="Shapiro H."/>
            <person name="Aerts A."/>
            <person name="Otillar R.P."/>
            <person name="Terry A.Y."/>
            <person name="Boore J.L."/>
            <person name="Simakov O."/>
            <person name="Marletaz F."/>
            <person name="Cho S.-J."/>
            <person name="Edsinger-Gonzales E."/>
            <person name="Havlak P."/>
            <person name="Kuo D.-H."/>
            <person name="Larsson T."/>
            <person name="Lv J."/>
            <person name="Arendt D."/>
            <person name="Savage R."/>
            <person name="Osoegawa K."/>
            <person name="de Jong P."/>
            <person name="Lindberg D.R."/>
            <person name="Seaver E.C."/>
            <person name="Weisblat D.A."/>
            <person name="Putnam N.H."/>
            <person name="Grigoriev I.V."/>
            <person name="Rokhsar D.S."/>
        </authorList>
    </citation>
    <scope>NUCLEOTIDE SEQUENCE</scope>
    <source>
        <strain evidence="4">I ESC-2004</strain>
    </source>
</reference>
<sequence length="209" mass="22170">MLLPDHKRPGYLEISLDKGAGGKGLGFSIVGGADSPRGPMGFYVKRIFPNGLAAEEGQLKQGDELLHINHQSLAGLVHGEAVARFKQLKHGIVVLGIQHKAEEAKGEKTQAASSSSPEIPEGCVEVEMQKGSVGLGFCIEGGKNSPLGDRPIVVKRLFKGGTAARGVLSQGDEILSANGHDFSDLSHFAAWTLLKSLPEGTITMILRRK</sequence>
<dbReference type="EnsemblMetazoa" id="CapteT166827">
    <property type="protein sequence ID" value="CapteP166827"/>
    <property type="gene ID" value="CapteG166827"/>
</dbReference>
<evidence type="ECO:0000313" key="4">
    <source>
        <dbReference type="Proteomes" id="UP000014760"/>
    </source>
</evidence>
<dbReference type="PANTHER" id="PTHR11324:SF16">
    <property type="entry name" value="PDZ DOMAIN-CONTAINING PROTEIN 2"/>
    <property type="match status" value="1"/>
</dbReference>
<dbReference type="InterPro" id="IPR001478">
    <property type="entry name" value="PDZ"/>
</dbReference>
<protein>
    <recommendedName>
        <fullName evidence="1">PDZ domain-containing protein</fullName>
    </recommendedName>
</protein>